<sequence length="274" mass="32370">MSKELVEFNIHYETRNSFDIYEPYYNILIMNKSVSFTIDLLKDTTSDPTIVFLSPYQHFKMLNTQSTVAMIKFHGDFYCIEYHKREVACNGVLFNNIYEQPSLAVSNEIYEELITLFKKLSQINLHKTNYDLPIIKTYLQLLLAICSKEKLINIKNKDKSTNYYMEDLNFQDILENNFLNSKNVKFYAEKYGVAVDSFSKKIKKQYGRSPLQLINERIILESKRMLHLSTDPIKTIAWKLNFRDEYYFSRFFKKHVGASPKIFREKVGISIVAK</sequence>
<comment type="caution">
    <text evidence="5">The sequence shown here is derived from an EMBL/GenBank/DDBJ whole genome shotgun (WGS) entry which is preliminary data.</text>
</comment>
<dbReference type="InterPro" id="IPR018060">
    <property type="entry name" value="HTH_AraC"/>
</dbReference>
<dbReference type="RefSeq" id="WP_160370325.1">
    <property type="nucleotide sequence ID" value="NZ_WSQA01000014.1"/>
</dbReference>
<evidence type="ECO:0000256" key="2">
    <source>
        <dbReference type="ARBA" id="ARBA00023125"/>
    </source>
</evidence>
<feature type="domain" description="HTH araC/xylS-type" evidence="4">
    <location>
        <begin position="168"/>
        <end position="266"/>
    </location>
</feature>
<organism evidence="5 6">
    <name type="scientific">Sphingobacterium humi</name>
    <dbReference type="NCBI Taxonomy" id="1796905"/>
    <lineage>
        <taxon>Bacteria</taxon>
        <taxon>Pseudomonadati</taxon>
        <taxon>Bacteroidota</taxon>
        <taxon>Sphingobacteriia</taxon>
        <taxon>Sphingobacteriales</taxon>
        <taxon>Sphingobacteriaceae</taxon>
        <taxon>Sphingobacterium</taxon>
    </lineage>
</organism>
<dbReference type="PANTHER" id="PTHR43280">
    <property type="entry name" value="ARAC-FAMILY TRANSCRIPTIONAL REGULATOR"/>
    <property type="match status" value="1"/>
</dbReference>
<evidence type="ECO:0000313" key="6">
    <source>
        <dbReference type="Proteomes" id="UP000435036"/>
    </source>
</evidence>
<dbReference type="SUPFAM" id="SSF46689">
    <property type="entry name" value="Homeodomain-like"/>
    <property type="match status" value="1"/>
</dbReference>
<dbReference type="OrthoDB" id="2585681at2"/>
<dbReference type="PANTHER" id="PTHR43280:SF32">
    <property type="entry name" value="TRANSCRIPTIONAL REGULATORY PROTEIN"/>
    <property type="match status" value="1"/>
</dbReference>
<dbReference type="SMART" id="SM00342">
    <property type="entry name" value="HTH_ARAC"/>
    <property type="match status" value="1"/>
</dbReference>
<dbReference type="GO" id="GO:0003700">
    <property type="term" value="F:DNA-binding transcription factor activity"/>
    <property type="evidence" value="ECO:0007669"/>
    <property type="project" value="InterPro"/>
</dbReference>
<keyword evidence="1" id="KW-0805">Transcription regulation</keyword>
<keyword evidence="2" id="KW-0238">DNA-binding</keyword>
<gene>
    <name evidence="5" type="ORF">GQF63_16385</name>
</gene>
<dbReference type="AlphaFoldDB" id="A0A6N8L2T9"/>
<proteinExistence type="predicted"/>
<dbReference type="Pfam" id="PF12833">
    <property type="entry name" value="HTH_18"/>
    <property type="match status" value="1"/>
</dbReference>
<dbReference type="PROSITE" id="PS01124">
    <property type="entry name" value="HTH_ARAC_FAMILY_2"/>
    <property type="match status" value="1"/>
</dbReference>
<evidence type="ECO:0000313" key="5">
    <source>
        <dbReference type="EMBL" id="MVZ63607.1"/>
    </source>
</evidence>
<accession>A0A6N8L2T9</accession>
<evidence type="ECO:0000259" key="4">
    <source>
        <dbReference type="PROSITE" id="PS01124"/>
    </source>
</evidence>
<protein>
    <submittedName>
        <fullName evidence="5">Helix-turn-helix domain-containing protein</fullName>
    </submittedName>
</protein>
<reference evidence="5 6" key="1">
    <citation type="submission" date="2019-12" db="EMBL/GenBank/DDBJ databases">
        <authorList>
            <person name="Dong K."/>
        </authorList>
    </citation>
    <scope>NUCLEOTIDE SEQUENCE [LARGE SCALE GENOMIC DNA]</scope>
    <source>
        <strain evidence="5 6">JCM 31225</strain>
    </source>
</reference>
<keyword evidence="6" id="KW-1185">Reference proteome</keyword>
<evidence type="ECO:0000256" key="1">
    <source>
        <dbReference type="ARBA" id="ARBA00023015"/>
    </source>
</evidence>
<dbReference type="InterPro" id="IPR009057">
    <property type="entry name" value="Homeodomain-like_sf"/>
</dbReference>
<dbReference type="EMBL" id="WSQA01000014">
    <property type="protein sequence ID" value="MVZ63607.1"/>
    <property type="molecule type" value="Genomic_DNA"/>
</dbReference>
<evidence type="ECO:0000256" key="3">
    <source>
        <dbReference type="ARBA" id="ARBA00023163"/>
    </source>
</evidence>
<dbReference type="Gene3D" id="1.10.10.60">
    <property type="entry name" value="Homeodomain-like"/>
    <property type="match status" value="1"/>
</dbReference>
<dbReference type="GO" id="GO:0043565">
    <property type="term" value="F:sequence-specific DNA binding"/>
    <property type="evidence" value="ECO:0007669"/>
    <property type="project" value="InterPro"/>
</dbReference>
<name>A0A6N8L2T9_9SPHI</name>
<keyword evidence="3" id="KW-0804">Transcription</keyword>
<dbReference type="Proteomes" id="UP000435036">
    <property type="component" value="Unassembled WGS sequence"/>
</dbReference>